<dbReference type="STRING" id="51670.SAMN04488557_3618"/>
<organism evidence="3 4">
    <name type="scientific">Hyphomicrobium facile</name>
    <dbReference type="NCBI Taxonomy" id="51670"/>
    <lineage>
        <taxon>Bacteria</taxon>
        <taxon>Pseudomonadati</taxon>
        <taxon>Pseudomonadota</taxon>
        <taxon>Alphaproteobacteria</taxon>
        <taxon>Hyphomicrobiales</taxon>
        <taxon>Hyphomicrobiaceae</taxon>
        <taxon>Hyphomicrobium</taxon>
    </lineage>
</organism>
<feature type="transmembrane region" description="Helical" evidence="1">
    <location>
        <begin position="94"/>
        <end position="115"/>
    </location>
</feature>
<dbReference type="EMBL" id="FPCH01000003">
    <property type="protein sequence ID" value="SFV38209.1"/>
    <property type="molecule type" value="Genomic_DNA"/>
</dbReference>
<keyword evidence="4" id="KW-1185">Reference proteome</keyword>
<evidence type="ECO:0000256" key="1">
    <source>
        <dbReference type="SAM" id="Phobius"/>
    </source>
</evidence>
<gene>
    <name evidence="3" type="ORF">SAMN04488557_3618</name>
</gene>
<dbReference type="PANTHER" id="PTHR37461:SF1">
    <property type="entry name" value="ANTI-SIGMA-K FACTOR RSKA"/>
    <property type="match status" value="1"/>
</dbReference>
<dbReference type="Pfam" id="PF10099">
    <property type="entry name" value="RskA_C"/>
    <property type="match status" value="1"/>
</dbReference>
<dbReference type="GO" id="GO:0006417">
    <property type="term" value="P:regulation of translation"/>
    <property type="evidence" value="ECO:0007669"/>
    <property type="project" value="TreeGrafter"/>
</dbReference>
<evidence type="ECO:0000259" key="2">
    <source>
        <dbReference type="Pfam" id="PF10099"/>
    </source>
</evidence>
<sequence length="237" mass="25028">MTDDNDIDAIAGEYVLGTLDAGERASVAARRLREPALDAAIQEWERRLAPLAELVPAVAPPGDALAKIEARIDGKGTPSAGSATIVDLRRRLNLWRTTAIAASAIAASLILALGVRDFQPKPKQQNLVAVLQKDAASPAFLVTVNIEDRTMIVQPVATKPEPGKSYELWIVQDSLGAPKSLGVIDEPKTITRPTLAAYKPDVIESATFAVSLEPEGGSPTGLPTGPVVFSGKLIPAR</sequence>
<name>A0A1I7NU55_9HYPH</name>
<dbReference type="RefSeq" id="WP_092869049.1">
    <property type="nucleotide sequence ID" value="NZ_FPCH01000003.1"/>
</dbReference>
<dbReference type="OrthoDB" id="9816387at2"/>
<keyword evidence="1" id="KW-0812">Transmembrane</keyword>
<dbReference type="AlphaFoldDB" id="A0A1I7NU55"/>
<dbReference type="Proteomes" id="UP000199423">
    <property type="component" value="Unassembled WGS sequence"/>
</dbReference>
<feature type="domain" description="Anti-sigma K factor RskA C-terminal" evidence="2">
    <location>
        <begin position="101"/>
        <end position="227"/>
    </location>
</feature>
<proteinExistence type="predicted"/>
<reference evidence="4" key="1">
    <citation type="submission" date="2016-10" db="EMBL/GenBank/DDBJ databases">
        <authorList>
            <person name="Varghese N."/>
            <person name="Submissions S."/>
        </authorList>
    </citation>
    <scope>NUCLEOTIDE SEQUENCE [LARGE SCALE GENOMIC DNA]</scope>
    <source>
        <strain evidence="4">DSM 1565</strain>
    </source>
</reference>
<dbReference type="GO" id="GO:0005886">
    <property type="term" value="C:plasma membrane"/>
    <property type="evidence" value="ECO:0007669"/>
    <property type="project" value="InterPro"/>
</dbReference>
<keyword evidence="1" id="KW-1133">Transmembrane helix</keyword>
<dbReference type="PANTHER" id="PTHR37461">
    <property type="entry name" value="ANTI-SIGMA-K FACTOR RSKA"/>
    <property type="match status" value="1"/>
</dbReference>
<dbReference type="InterPro" id="IPR018764">
    <property type="entry name" value="RskA_C"/>
</dbReference>
<evidence type="ECO:0000313" key="4">
    <source>
        <dbReference type="Proteomes" id="UP000199423"/>
    </source>
</evidence>
<evidence type="ECO:0000313" key="3">
    <source>
        <dbReference type="EMBL" id="SFV38209.1"/>
    </source>
</evidence>
<keyword evidence="1" id="KW-0472">Membrane</keyword>
<protein>
    <submittedName>
        <fullName evidence="3">Anti-sigma-K factor RskA</fullName>
    </submittedName>
</protein>
<dbReference type="GO" id="GO:0016989">
    <property type="term" value="F:sigma factor antagonist activity"/>
    <property type="evidence" value="ECO:0007669"/>
    <property type="project" value="TreeGrafter"/>
</dbReference>
<dbReference type="InterPro" id="IPR051474">
    <property type="entry name" value="Anti-sigma-K/W_factor"/>
</dbReference>
<accession>A0A1I7NU55</accession>